<name>A0A0F9DZJ9_9ZZZZ</name>
<reference evidence="2" key="1">
    <citation type="journal article" date="2015" name="Nature">
        <title>Complex archaea that bridge the gap between prokaryotes and eukaryotes.</title>
        <authorList>
            <person name="Spang A."/>
            <person name="Saw J.H."/>
            <person name="Jorgensen S.L."/>
            <person name="Zaremba-Niedzwiedzka K."/>
            <person name="Martijn J."/>
            <person name="Lind A.E."/>
            <person name="van Eijk R."/>
            <person name="Schleper C."/>
            <person name="Guy L."/>
            <person name="Ettema T.J."/>
        </authorList>
    </citation>
    <scope>NUCLEOTIDE SEQUENCE</scope>
</reference>
<feature type="compositionally biased region" description="Basic and acidic residues" evidence="1">
    <location>
        <begin position="1"/>
        <end position="64"/>
    </location>
</feature>
<organism evidence="2">
    <name type="scientific">marine sediment metagenome</name>
    <dbReference type="NCBI Taxonomy" id="412755"/>
    <lineage>
        <taxon>unclassified sequences</taxon>
        <taxon>metagenomes</taxon>
        <taxon>ecological metagenomes</taxon>
    </lineage>
</organism>
<feature type="compositionally biased region" description="Basic and acidic residues" evidence="1">
    <location>
        <begin position="74"/>
        <end position="83"/>
    </location>
</feature>
<feature type="region of interest" description="Disordered" evidence="1">
    <location>
        <begin position="1"/>
        <end position="105"/>
    </location>
</feature>
<comment type="caution">
    <text evidence="2">The sequence shown here is derived from an EMBL/GenBank/DDBJ whole genome shotgun (WGS) entry which is preliminary data.</text>
</comment>
<protein>
    <submittedName>
        <fullName evidence="2">Uncharacterized protein</fullName>
    </submittedName>
</protein>
<evidence type="ECO:0000313" key="2">
    <source>
        <dbReference type="EMBL" id="KKL67223.1"/>
    </source>
</evidence>
<gene>
    <name evidence="2" type="ORF">LCGC14_2137130</name>
</gene>
<evidence type="ECO:0000256" key="1">
    <source>
        <dbReference type="SAM" id="MobiDB-lite"/>
    </source>
</evidence>
<accession>A0A0F9DZJ9</accession>
<dbReference type="EMBL" id="LAZR01026937">
    <property type="protein sequence ID" value="KKL67223.1"/>
    <property type="molecule type" value="Genomic_DNA"/>
</dbReference>
<feature type="compositionally biased region" description="Basic and acidic residues" evidence="1">
    <location>
        <begin position="90"/>
        <end position="105"/>
    </location>
</feature>
<sequence>MSEEIKKEAEGEEQKKADADSTEGDESKTISELDRADQIAERQKRENDRREELLQREENLEARRKVGGITEAGKPAEKPKELTDTEYSEALERGEVNPLKEDGLI</sequence>
<dbReference type="AlphaFoldDB" id="A0A0F9DZJ9"/>
<proteinExistence type="predicted"/>